<feature type="compositionally biased region" description="Polar residues" evidence="1">
    <location>
        <begin position="356"/>
        <end position="379"/>
    </location>
</feature>
<dbReference type="OrthoDB" id="10252171at2759"/>
<evidence type="ECO:0000313" key="3">
    <source>
        <dbReference type="Proteomes" id="UP000504637"/>
    </source>
</evidence>
<dbReference type="Pfam" id="PF00069">
    <property type="entry name" value="Pkinase"/>
    <property type="match status" value="1"/>
</dbReference>
<organism evidence="4">
    <name type="scientific">Dissoconium aciculare CBS 342.82</name>
    <dbReference type="NCBI Taxonomy" id="1314786"/>
    <lineage>
        <taxon>Eukaryota</taxon>
        <taxon>Fungi</taxon>
        <taxon>Dikarya</taxon>
        <taxon>Ascomycota</taxon>
        <taxon>Pezizomycotina</taxon>
        <taxon>Dothideomycetes</taxon>
        <taxon>Dothideomycetidae</taxon>
        <taxon>Mycosphaerellales</taxon>
        <taxon>Dissoconiaceae</taxon>
        <taxon>Dissoconium</taxon>
    </lineage>
</organism>
<dbReference type="GO" id="GO:0044773">
    <property type="term" value="P:mitotic DNA damage checkpoint signaling"/>
    <property type="evidence" value="ECO:0007669"/>
    <property type="project" value="TreeGrafter"/>
</dbReference>
<reference evidence="4" key="2">
    <citation type="submission" date="2020-04" db="EMBL/GenBank/DDBJ databases">
        <authorList>
            <consortium name="NCBI Genome Project"/>
        </authorList>
    </citation>
    <scope>NUCLEOTIDE SEQUENCE</scope>
    <source>
        <strain evidence="4">CBS 342.82</strain>
    </source>
</reference>
<protein>
    <submittedName>
        <fullName evidence="4">Kinase-like protein</fullName>
    </submittedName>
</protein>
<dbReference type="AlphaFoldDB" id="A0A6J3M088"/>
<dbReference type="GO" id="GO:0005524">
    <property type="term" value="F:ATP binding"/>
    <property type="evidence" value="ECO:0007669"/>
    <property type="project" value="InterPro"/>
</dbReference>
<dbReference type="Gene3D" id="2.130.10.10">
    <property type="entry name" value="YVTN repeat-like/Quinoprotein amine dehydrogenase"/>
    <property type="match status" value="1"/>
</dbReference>
<dbReference type="PROSITE" id="PS50011">
    <property type="entry name" value="PROTEIN_KINASE_DOM"/>
    <property type="match status" value="1"/>
</dbReference>
<dbReference type="SUPFAM" id="SSF50969">
    <property type="entry name" value="YVTN repeat-like/Quinoprotein amine dehydrogenase"/>
    <property type="match status" value="1"/>
</dbReference>
<dbReference type="SUPFAM" id="SSF56112">
    <property type="entry name" value="Protein kinase-like (PK-like)"/>
    <property type="match status" value="1"/>
</dbReference>
<accession>A0A6J3M088</accession>
<dbReference type="PROSITE" id="PS00108">
    <property type="entry name" value="PROTEIN_KINASE_ST"/>
    <property type="match status" value="1"/>
</dbReference>
<sequence>MEPTESDLIDHTRIDAVLTEDSRYAYTTHTYYGWRKEAIKFCTWRRGFKPIGAGGFGAVYREECTEGADRGAVRAVKHIRKPVTARGIDYGRELEAVARFSKREYEPFFVRSEGWYEADGWICIVMELVPHGNLQQYVTIHGLPEAETRMLIEQTLQGVAHMHRAGYAHRDLKPQNLLVAQTGPDWKIKIADFGLSKRLEKDLTSLRTNAGTAGYMAPEVQGLLADDDDTQSIDSEDGLNTSYTAVVDTWAIGNIAFQLVTGELPFPTTRQLGKYVRGKVAFPKEALQHRKLSELGISFIQNLLMPRPHDRPSADDCLQHIWVGSSLKRLDPLQETKKSFAALSFQYDGYMSRNTNASASWNTNEPASQNNDKTQTQSPHGPRADNEKAVQPETETRTQRAIFEEKSTELARTIERDYYARKERARAAAAEKQPPSPFFMVAGRDADTATTRRKSPNPDPPLPHRVQTSSVSRPISFRERTSFPATWGPTSNGGSADAYKPFFDISPCGRFLVIMFSSPIFVTFGGSCWIKIFEVSSGRSLSNFKLRNDWLLNPSGERMFAFSPDGGRVAFAFKTGWRERDLIAVLVYNLATGYLVYEDTINSNNSFILGFIKDGRLAYLSHADQGKSALKLTLLALPRTDRIEEFMIDVYSEYLGAYSNLSRDGAFVRGICGKKGSEQTYIYDVAKRNLSLYPRPSEEGRQLSQWRISPDGNLLALEYVNTKPEDDNTSSRSLIRLFDVSAGGTKEMCPPIEGPSNGQAFEFSPDGQHIISSSSCELQVWYLGAGSEPVKATFEMPADKPHDSRSMRISYGAAMLAFMTEDQATIKIWDIVNE</sequence>
<dbReference type="Gene3D" id="1.10.510.10">
    <property type="entry name" value="Transferase(Phosphotransferase) domain 1"/>
    <property type="match status" value="1"/>
</dbReference>
<evidence type="ECO:0000256" key="1">
    <source>
        <dbReference type="SAM" id="MobiDB-lite"/>
    </source>
</evidence>
<feature type="domain" description="Protein kinase" evidence="2">
    <location>
        <begin position="45"/>
        <end position="323"/>
    </location>
</feature>
<dbReference type="InterPro" id="IPR015943">
    <property type="entry name" value="WD40/YVTN_repeat-like_dom_sf"/>
</dbReference>
<keyword evidence="3" id="KW-1185">Reference proteome</keyword>
<reference evidence="4" key="3">
    <citation type="submission" date="2025-08" db="UniProtKB">
        <authorList>
            <consortium name="RefSeq"/>
        </authorList>
    </citation>
    <scope>IDENTIFICATION</scope>
    <source>
        <strain evidence="4">CBS 342.82</strain>
    </source>
</reference>
<dbReference type="InterPro" id="IPR000719">
    <property type="entry name" value="Prot_kinase_dom"/>
</dbReference>
<proteinExistence type="predicted"/>
<dbReference type="Proteomes" id="UP000504637">
    <property type="component" value="Unplaced"/>
</dbReference>
<dbReference type="GeneID" id="54361043"/>
<dbReference type="PANTHER" id="PTHR44167">
    <property type="entry name" value="OVARIAN-SPECIFIC SERINE/THREONINE-PROTEIN KINASE LOK-RELATED"/>
    <property type="match status" value="1"/>
</dbReference>
<feature type="compositionally biased region" description="Basic and acidic residues" evidence="1">
    <location>
        <begin position="382"/>
        <end position="398"/>
    </location>
</feature>
<dbReference type="InterPro" id="IPR008271">
    <property type="entry name" value="Ser/Thr_kinase_AS"/>
</dbReference>
<dbReference type="InterPro" id="IPR011009">
    <property type="entry name" value="Kinase-like_dom_sf"/>
</dbReference>
<feature type="region of interest" description="Disordered" evidence="1">
    <location>
        <begin position="447"/>
        <end position="473"/>
    </location>
</feature>
<reference evidence="4" key="1">
    <citation type="submission" date="2020-01" db="EMBL/GenBank/DDBJ databases">
        <authorList>
            <consortium name="DOE Joint Genome Institute"/>
            <person name="Haridas S."/>
            <person name="Albert R."/>
            <person name="Binder M."/>
            <person name="Bloem J."/>
            <person name="Labutti K."/>
            <person name="Salamov A."/>
            <person name="Andreopoulos B."/>
            <person name="Baker S.E."/>
            <person name="Barry K."/>
            <person name="Bills G."/>
            <person name="Bluhm B.H."/>
            <person name="Cannon C."/>
            <person name="Castanera R."/>
            <person name="Culley D.E."/>
            <person name="Daum C."/>
            <person name="Ezra D."/>
            <person name="Gonzalez J.B."/>
            <person name="Henrissat B."/>
            <person name="Kuo A."/>
            <person name="Liang C."/>
            <person name="Lipzen A."/>
            <person name="Lutzoni F."/>
            <person name="Magnuson J."/>
            <person name="Mondo S."/>
            <person name="Nolan M."/>
            <person name="Ohm R."/>
            <person name="Pangilinan J."/>
            <person name="Park H.-J."/>
            <person name="Ramirez L."/>
            <person name="Alfaro M."/>
            <person name="Sun H."/>
            <person name="Tritt A."/>
            <person name="Yoshinaga Y."/>
            <person name="Zwiers L.-H."/>
            <person name="Turgeon B.G."/>
            <person name="Goodwin S.B."/>
            <person name="Spatafora J.W."/>
            <person name="Crous P.W."/>
            <person name="Grigoriev I.V."/>
        </authorList>
    </citation>
    <scope>NUCLEOTIDE SEQUENCE</scope>
    <source>
        <strain evidence="4">CBS 342.82</strain>
    </source>
</reference>
<name>A0A6J3M088_9PEZI</name>
<dbReference type="GO" id="GO:0005634">
    <property type="term" value="C:nucleus"/>
    <property type="evidence" value="ECO:0007669"/>
    <property type="project" value="TreeGrafter"/>
</dbReference>
<dbReference type="GO" id="GO:0005737">
    <property type="term" value="C:cytoplasm"/>
    <property type="evidence" value="ECO:0007669"/>
    <property type="project" value="TreeGrafter"/>
</dbReference>
<dbReference type="SMART" id="SM00220">
    <property type="entry name" value="S_TKc"/>
    <property type="match status" value="1"/>
</dbReference>
<gene>
    <name evidence="4" type="ORF">K489DRAFT_371466</name>
</gene>
<dbReference type="GO" id="GO:0004674">
    <property type="term" value="F:protein serine/threonine kinase activity"/>
    <property type="evidence" value="ECO:0007669"/>
    <property type="project" value="TreeGrafter"/>
</dbReference>
<evidence type="ECO:0000259" key="2">
    <source>
        <dbReference type="PROSITE" id="PS50011"/>
    </source>
</evidence>
<dbReference type="PANTHER" id="PTHR44167:SF24">
    <property type="entry name" value="SERINE_THREONINE-PROTEIN KINASE CHK2"/>
    <property type="match status" value="1"/>
</dbReference>
<feature type="region of interest" description="Disordered" evidence="1">
    <location>
        <begin position="356"/>
        <end position="398"/>
    </location>
</feature>
<dbReference type="RefSeq" id="XP_033458481.1">
    <property type="nucleotide sequence ID" value="XM_033603243.1"/>
</dbReference>
<dbReference type="InterPro" id="IPR011044">
    <property type="entry name" value="Quino_amine_DH_bsu"/>
</dbReference>
<evidence type="ECO:0000313" key="4">
    <source>
        <dbReference type="RefSeq" id="XP_033458481.1"/>
    </source>
</evidence>